<comment type="similarity">
    <text evidence="4">Belongs to the threonine synthase family.</text>
</comment>
<comment type="catalytic activity">
    <reaction evidence="10">
        <text>O-phospho-L-homoserine + H2O = L-threonine + phosphate</text>
        <dbReference type="Rhea" id="RHEA:10840"/>
        <dbReference type="ChEBI" id="CHEBI:15377"/>
        <dbReference type="ChEBI" id="CHEBI:43474"/>
        <dbReference type="ChEBI" id="CHEBI:57590"/>
        <dbReference type="ChEBI" id="CHEBI:57926"/>
        <dbReference type="EC" id="4.2.3.1"/>
    </reaction>
</comment>
<dbReference type="PATRIC" id="fig|36849.3.peg.2844"/>
<reference evidence="15 16" key="1">
    <citation type="submission" date="2015-09" db="EMBL/GenBank/DDBJ databases">
        <title>Genome sequence of Oxobacter pfennigii DSM 3222.</title>
        <authorList>
            <person name="Poehlein A."/>
            <person name="Bengelsdorf F.R."/>
            <person name="Schiel-Bengelsdorf B."/>
            <person name="Duerre P."/>
            <person name="Daniel R."/>
        </authorList>
    </citation>
    <scope>NUCLEOTIDE SEQUENCE [LARGE SCALE GENOMIC DNA]</scope>
    <source>
        <strain evidence="15 16">DSM 3222</strain>
    </source>
</reference>
<dbReference type="EMBL" id="LKET01000035">
    <property type="protein sequence ID" value="KPU43829.1"/>
    <property type="molecule type" value="Genomic_DNA"/>
</dbReference>
<evidence type="ECO:0000256" key="10">
    <source>
        <dbReference type="ARBA" id="ARBA00049144"/>
    </source>
</evidence>
<evidence type="ECO:0000256" key="2">
    <source>
        <dbReference type="ARBA" id="ARBA00003648"/>
    </source>
</evidence>
<evidence type="ECO:0000259" key="13">
    <source>
        <dbReference type="Pfam" id="PF00291"/>
    </source>
</evidence>
<evidence type="ECO:0000256" key="6">
    <source>
        <dbReference type="ARBA" id="ARBA00018679"/>
    </source>
</evidence>
<evidence type="ECO:0000256" key="8">
    <source>
        <dbReference type="ARBA" id="ARBA00022697"/>
    </source>
</evidence>
<dbReference type="RefSeq" id="WP_054875710.1">
    <property type="nucleotide sequence ID" value="NZ_LKET01000035.1"/>
</dbReference>
<dbReference type="PANTHER" id="PTHR43515:SF1">
    <property type="entry name" value="THREONINE SYNTHASE-LIKE 1"/>
    <property type="match status" value="1"/>
</dbReference>
<sequence length="496" mass="56096">MEQVFYNSTRGSIKNISSSQAIIKGIAEDGGLLVPEKFPYVKDMLVKMKKMDYKELAYFIMSRYLTDFEESELKACIKGAYGSKFDSQDVAPVKKVGETYFLELFHGPTLAFKDMALSILPYLLKTAVKKQNINKEVVILTATSGDTGKAALEGFSDVEGTSIIVFFPEDGVSEIQKRQMTAHKGKNTHVVGVLGNFDDTQNGVKEIFTDNEYSELLDKKGYMFSSANSINIGRLIPQVVYYFHAYLNILSEDEIAKDEKVNFVVPTGNFGNILAAYYAKEMGLPINKLICASNDNKVLYDFMGSGRYDRTRQFFTTISPSMDILISSNLERLLFEISGKDSEKIKELMALLKDKGVYDITSEMKEKLYDFYGGYAKEEETKNTIRKIFKTKGYLMDTHTAVAYNVYEKYLEETKDDTKTVIVSTASPYKFTSSVMTSIDEKYAQFSDFKLMDEMSKLSGLDIPQPIKDIETRPVIHKTTCPRDKMKDVVSDILNI</sequence>
<evidence type="ECO:0000256" key="1">
    <source>
        <dbReference type="ARBA" id="ARBA00001933"/>
    </source>
</evidence>
<feature type="modified residue" description="N6-(pyridoxal phosphate)lysine" evidence="12">
    <location>
        <position position="113"/>
    </location>
</feature>
<gene>
    <name evidence="15" type="primary">thrC</name>
    <name evidence="15" type="ORF">OXPF_26890</name>
</gene>
<dbReference type="EC" id="4.2.3.1" evidence="5 11"/>
<dbReference type="GO" id="GO:0030170">
    <property type="term" value="F:pyridoxal phosphate binding"/>
    <property type="evidence" value="ECO:0007669"/>
    <property type="project" value="InterPro"/>
</dbReference>
<keyword evidence="9 12" id="KW-0663">Pyridoxal phosphate</keyword>
<dbReference type="PANTHER" id="PTHR43515">
    <property type="entry name" value="THREONINE SYNTHASE-LIKE 1"/>
    <property type="match status" value="1"/>
</dbReference>
<evidence type="ECO:0000256" key="7">
    <source>
        <dbReference type="ARBA" id="ARBA00022605"/>
    </source>
</evidence>
<dbReference type="NCBIfam" id="TIGR00260">
    <property type="entry name" value="thrC"/>
    <property type="match status" value="1"/>
</dbReference>
<keyword evidence="8" id="KW-0791">Threonine biosynthesis</keyword>
<proteinExistence type="inferred from homology"/>
<evidence type="ECO:0000313" key="15">
    <source>
        <dbReference type="EMBL" id="KPU43829.1"/>
    </source>
</evidence>
<evidence type="ECO:0000256" key="4">
    <source>
        <dbReference type="ARBA" id="ARBA00005517"/>
    </source>
</evidence>
<evidence type="ECO:0000256" key="3">
    <source>
        <dbReference type="ARBA" id="ARBA00004979"/>
    </source>
</evidence>
<dbReference type="GO" id="GO:0004795">
    <property type="term" value="F:threonine synthase activity"/>
    <property type="evidence" value="ECO:0007669"/>
    <property type="project" value="UniProtKB-UniRule"/>
</dbReference>
<evidence type="ECO:0000256" key="5">
    <source>
        <dbReference type="ARBA" id="ARBA00013028"/>
    </source>
</evidence>
<dbReference type="Proteomes" id="UP000050326">
    <property type="component" value="Unassembled WGS sequence"/>
</dbReference>
<keyword evidence="15" id="KW-0456">Lyase</keyword>
<dbReference type="Gene3D" id="3.40.50.1100">
    <property type="match status" value="2"/>
</dbReference>
<protein>
    <recommendedName>
        <fullName evidence="6 11">Threonine synthase</fullName>
        <ecNumber evidence="5 11">4.2.3.1</ecNumber>
    </recommendedName>
</protein>
<evidence type="ECO:0000256" key="11">
    <source>
        <dbReference type="NCBIfam" id="TIGR00260"/>
    </source>
</evidence>
<dbReference type="STRING" id="36849.OXPF_26890"/>
<dbReference type="UniPathway" id="UPA00050">
    <property type="reaction ID" value="UER00065"/>
</dbReference>
<comment type="caution">
    <text evidence="15">The sequence shown here is derived from an EMBL/GenBank/DDBJ whole genome shotgun (WGS) entry which is preliminary data.</text>
</comment>
<organism evidence="15 16">
    <name type="scientific">Oxobacter pfennigii</name>
    <dbReference type="NCBI Taxonomy" id="36849"/>
    <lineage>
        <taxon>Bacteria</taxon>
        <taxon>Bacillati</taxon>
        <taxon>Bacillota</taxon>
        <taxon>Clostridia</taxon>
        <taxon>Eubacteriales</taxon>
        <taxon>Clostridiaceae</taxon>
        <taxon>Oxobacter</taxon>
    </lineage>
</organism>
<dbReference type="Pfam" id="PF14821">
    <property type="entry name" value="Thr_synth_N"/>
    <property type="match status" value="1"/>
</dbReference>
<evidence type="ECO:0000256" key="12">
    <source>
        <dbReference type="PIRSR" id="PIRSR604450-51"/>
    </source>
</evidence>
<feature type="domain" description="Tryptophan synthase beta chain-like PALP" evidence="13">
    <location>
        <begin position="102"/>
        <end position="425"/>
    </location>
</feature>
<keyword evidence="16" id="KW-1185">Reference proteome</keyword>
<evidence type="ECO:0000256" key="9">
    <source>
        <dbReference type="ARBA" id="ARBA00022898"/>
    </source>
</evidence>
<dbReference type="InterPro" id="IPR001926">
    <property type="entry name" value="TrpB-like_PALP"/>
</dbReference>
<comment type="function">
    <text evidence="2">Catalyzes the gamma-elimination of phosphate from L-phosphohomoserine and the beta-addition of water to produce L-threonine.</text>
</comment>
<dbReference type="PROSITE" id="PS00165">
    <property type="entry name" value="DEHYDRATASE_SER_THR"/>
    <property type="match status" value="1"/>
</dbReference>
<dbReference type="Gene3D" id="3.90.1380.10">
    <property type="entry name" value="Threonine synthase, N-terminal domain"/>
    <property type="match status" value="1"/>
</dbReference>
<evidence type="ECO:0000313" key="16">
    <source>
        <dbReference type="Proteomes" id="UP000050326"/>
    </source>
</evidence>
<dbReference type="InterPro" id="IPR036052">
    <property type="entry name" value="TrpB-like_PALP_sf"/>
</dbReference>
<dbReference type="SUPFAM" id="SSF53686">
    <property type="entry name" value="Tryptophan synthase beta subunit-like PLP-dependent enzymes"/>
    <property type="match status" value="1"/>
</dbReference>
<dbReference type="GO" id="GO:0009088">
    <property type="term" value="P:threonine biosynthetic process"/>
    <property type="evidence" value="ECO:0007669"/>
    <property type="project" value="UniProtKB-UniRule"/>
</dbReference>
<dbReference type="InterPro" id="IPR029144">
    <property type="entry name" value="Thr_synth_N"/>
</dbReference>
<comment type="cofactor">
    <cofactor evidence="1 12">
        <name>pyridoxal 5'-phosphate</name>
        <dbReference type="ChEBI" id="CHEBI:597326"/>
    </cofactor>
</comment>
<feature type="domain" description="Threonine synthase N-terminal" evidence="14">
    <location>
        <begin position="6"/>
        <end position="81"/>
    </location>
</feature>
<dbReference type="OrthoDB" id="9763107at2"/>
<dbReference type="AlphaFoldDB" id="A0A0P8WMS9"/>
<dbReference type="InterPro" id="IPR037158">
    <property type="entry name" value="Thr_synth_N_sf"/>
</dbReference>
<accession>A0A0P8WMS9</accession>
<evidence type="ECO:0000259" key="14">
    <source>
        <dbReference type="Pfam" id="PF14821"/>
    </source>
</evidence>
<dbReference type="InterPro" id="IPR004450">
    <property type="entry name" value="Thr_synthase-like"/>
</dbReference>
<keyword evidence="7" id="KW-0028">Amino-acid biosynthesis</keyword>
<comment type="pathway">
    <text evidence="3">Amino-acid biosynthesis; L-threonine biosynthesis; L-threonine from L-aspartate: step 5/5.</text>
</comment>
<dbReference type="InterPro" id="IPR000634">
    <property type="entry name" value="Ser/Thr_deHydtase_PyrdxlP-BS"/>
</dbReference>
<dbReference type="CDD" id="cd01560">
    <property type="entry name" value="Thr-synth_2"/>
    <property type="match status" value="1"/>
</dbReference>
<dbReference type="GO" id="GO:0005737">
    <property type="term" value="C:cytoplasm"/>
    <property type="evidence" value="ECO:0007669"/>
    <property type="project" value="TreeGrafter"/>
</dbReference>
<dbReference type="Pfam" id="PF00291">
    <property type="entry name" value="PALP"/>
    <property type="match status" value="1"/>
</dbReference>
<name>A0A0P8WMS9_9CLOT</name>